<proteinExistence type="predicted"/>
<dbReference type="InterPro" id="IPR002881">
    <property type="entry name" value="DUF58"/>
</dbReference>
<sequence length="315" mass="35634">MQDVNKWLNQLHTDGVSLNIKQLLYYQTKTSLMNLAPRKTIQSKLAGSYLAKTKGRGMEFDEARHYQPGDDIRAIDWRVTARTGKTHTKLYREEKERPIFILADLSSSMHFGTQLLFKSVQVAHLASLIAWAASSRGDRVGGLIYNQHRHTELKPFTRQKAVLGFLHGLIDMHSPEDLNPGELKLSDACARLRRLVHPGSLIFVLSDFQQLDDITKQHLSRISRHSEVIAYSITDPFEHELPQVSSVQSLEITDGEAQQSLVLGEKQTALQYKVAHQQRFQQLAHVLRQCKVQTLPITAASALETQLVQQGRAAK</sequence>
<organism evidence="2 3">
    <name type="scientific">Aliiglaciecola litoralis</name>
    <dbReference type="NCBI Taxonomy" id="582857"/>
    <lineage>
        <taxon>Bacteria</taxon>
        <taxon>Pseudomonadati</taxon>
        <taxon>Pseudomonadota</taxon>
        <taxon>Gammaproteobacteria</taxon>
        <taxon>Alteromonadales</taxon>
        <taxon>Alteromonadaceae</taxon>
        <taxon>Aliiglaciecola</taxon>
    </lineage>
</organism>
<dbReference type="InterPro" id="IPR036465">
    <property type="entry name" value="vWFA_dom_sf"/>
</dbReference>
<evidence type="ECO:0000313" key="3">
    <source>
        <dbReference type="Proteomes" id="UP001500359"/>
    </source>
</evidence>
<name>A0ABP3WP78_9ALTE</name>
<gene>
    <name evidence="2" type="ORF">GCM10009114_06710</name>
</gene>
<dbReference type="SUPFAM" id="SSF53300">
    <property type="entry name" value="vWA-like"/>
    <property type="match status" value="1"/>
</dbReference>
<comment type="caution">
    <text evidence="2">The sequence shown here is derived from an EMBL/GenBank/DDBJ whole genome shotgun (WGS) entry which is preliminary data.</text>
</comment>
<dbReference type="RefSeq" id="WP_343856457.1">
    <property type="nucleotide sequence ID" value="NZ_BAAAFD010000001.1"/>
</dbReference>
<dbReference type="PANTHER" id="PTHR33608">
    <property type="entry name" value="BLL2464 PROTEIN"/>
    <property type="match status" value="1"/>
</dbReference>
<evidence type="ECO:0000259" key="1">
    <source>
        <dbReference type="Pfam" id="PF01882"/>
    </source>
</evidence>
<dbReference type="EMBL" id="BAAAFD010000001">
    <property type="protein sequence ID" value="GAA0853586.1"/>
    <property type="molecule type" value="Genomic_DNA"/>
</dbReference>
<protein>
    <submittedName>
        <fullName evidence="2">DUF58 domain-containing protein</fullName>
    </submittedName>
</protein>
<dbReference type="Pfam" id="PF01882">
    <property type="entry name" value="DUF58"/>
    <property type="match status" value="1"/>
</dbReference>
<dbReference type="PANTHER" id="PTHR33608:SF12">
    <property type="entry name" value="DUF58 DOMAIN-CONTAINING PROTEIN"/>
    <property type="match status" value="1"/>
</dbReference>
<feature type="domain" description="DUF58" evidence="1">
    <location>
        <begin position="62"/>
        <end position="279"/>
    </location>
</feature>
<dbReference type="Proteomes" id="UP001500359">
    <property type="component" value="Unassembled WGS sequence"/>
</dbReference>
<accession>A0ABP3WP78</accession>
<keyword evidence="3" id="KW-1185">Reference proteome</keyword>
<evidence type="ECO:0000313" key="2">
    <source>
        <dbReference type="EMBL" id="GAA0853586.1"/>
    </source>
</evidence>
<reference evidence="3" key="1">
    <citation type="journal article" date="2019" name="Int. J. Syst. Evol. Microbiol.">
        <title>The Global Catalogue of Microorganisms (GCM) 10K type strain sequencing project: providing services to taxonomists for standard genome sequencing and annotation.</title>
        <authorList>
            <consortium name="The Broad Institute Genomics Platform"/>
            <consortium name="The Broad Institute Genome Sequencing Center for Infectious Disease"/>
            <person name="Wu L."/>
            <person name="Ma J."/>
        </authorList>
    </citation>
    <scope>NUCLEOTIDE SEQUENCE [LARGE SCALE GENOMIC DNA]</scope>
    <source>
        <strain evidence="3">JCM 15896</strain>
    </source>
</reference>